<evidence type="ECO:0008006" key="3">
    <source>
        <dbReference type="Google" id="ProtNLM"/>
    </source>
</evidence>
<name>A0A6D2HJY0_9BRAS</name>
<dbReference type="OrthoDB" id="1108004at2759"/>
<proteinExistence type="predicted"/>
<dbReference type="AlphaFoldDB" id="A0A6D2HJY0"/>
<evidence type="ECO:0000313" key="1">
    <source>
        <dbReference type="EMBL" id="CAA7013625.1"/>
    </source>
</evidence>
<dbReference type="EMBL" id="CACVBM020000055">
    <property type="protein sequence ID" value="CAA7013625.1"/>
    <property type="molecule type" value="Genomic_DNA"/>
</dbReference>
<dbReference type="Pfam" id="PF14223">
    <property type="entry name" value="Retrotran_gag_2"/>
    <property type="match status" value="1"/>
</dbReference>
<gene>
    <name evidence="1" type="ORF">MERR_LOCUS859</name>
</gene>
<dbReference type="PANTHER" id="PTHR35317:SF44">
    <property type="entry name" value="RNA-DIRECTED DNA POLYMERASE"/>
    <property type="match status" value="1"/>
</dbReference>
<reference evidence="1" key="1">
    <citation type="submission" date="2020-01" db="EMBL/GenBank/DDBJ databases">
        <authorList>
            <person name="Mishra B."/>
        </authorList>
    </citation>
    <scope>NUCLEOTIDE SEQUENCE [LARGE SCALE GENOMIC DNA]</scope>
</reference>
<dbReference type="Proteomes" id="UP000467841">
    <property type="component" value="Unassembled WGS sequence"/>
</dbReference>
<sequence>MVSHTNRTRWADRVKEARLQTLMTEFDRLKMKDTESIDDFAGRLSEISSKTAALGEEIEDTKLVKKFLKCLPRKKFVHIVASLEQVLDLKTTTFEDITGRLKAFEERVAEDQDEQEDQAS</sequence>
<organism evidence="1 2">
    <name type="scientific">Microthlaspi erraticum</name>
    <dbReference type="NCBI Taxonomy" id="1685480"/>
    <lineage>
        <taxon>Eukaryota</taxon>
        <taxon>Viridiplantae</taxon>
        <taxon>Streptophyta</taxon>
        <taxon>Embryophyta</taxon>
        <taxon>Tracheophyta</taxon>
        <taxon>Spermatophyta</taxon>
        <taxon>Magnoliopsida</taxon>
        <taxon>eudicotyledons</taxon>
        <taxon>Gunneridae</taxon>
        <taxon>Pentapetalae</taxon>
        <taxon>rosids</taxon>
        <taxon>malvids</taxon>
        <taxon>Brassicales</taxon>
        <taxon>Brassicaceae</taxon>
        <taxon>Coluteocarpeae</taxon>
        <taxon>Microthlaspi</taxon>
    </lineage>
</organism>
<comment type="caution">
    <text evidence="1">The sequence shown here is derived from an EMBL/GenBank/DDBJ whole genome shotgun (WGS) entry which is preliminary data.</text>
</comment>
<dbReference type="PANTHER" id="PTHR35317">
    <property type="entry name" value="OS04G0629600 PROTEIN"/>
    <property type="match status" value="1"/>
</dbReference>
<evidence type="ECO:0000313" key="2">
    <source>
        <dbReference type="Proteomes" id="UP000467841"/>
    </source>
</evidence>
<accession>A0A6D2HJY0</accession>
<keyword evidence="2" id="KW-1185">Reference proteome</keyword>
<protein>
    <recommendedName>
        <fullName evidence="3">Retrotransposon gag domain-containing protein</fullName>
    </recommendedName>
</protein>